<feature type="domain" description="Competence protein CoiA nuclease-like" evidence="1">
    <location>
        <begin position="59"/>
        <end position="186"/>
    </location>
</feature>
<dbReference type="OrthoDB" id="3784230at2"/>
<dbReference type="RefSeq" id="WP_071857641.1">
    <property type="nucleotide sequence ID" value="NZ_JBHSHK010000009.1"/>
</dbReference>
<comment type="caution">
    <text evidence="3">The sequence shown here is derived from an EMBL/GenBank/DDBJ whole genome shotgun (WGS) entry which is preliminary data.</text>
</comment>
<feature type="domain" description="Competence protein CoiA-like N-terminal" evidence="2">
    <location>
        <begin position="19"/>
        <end position="53"/>
    </location>
</feature>
<proteinExistence type="predicted"/>
<dbReference type="InterPro" id="IPR057253">
    <property type="entry name" value="CoiA-like_N"/>
</dbReference>
<organism evidence="3 4">
    <name type="scientific">Enterococcus hermanniensis</name>
    <dbReference type="NCBI Taxonomy" id="249189"/>
    <lineage>
        <taxon>Bacteria</taxon>
        <taxon>Bacillati</taxon>
        <taxon>Bacillota</taxon>
        <taxon>Bacilli</taxon>
        <taxon>Lactobacillales</taxon>
        <taxon>Enterococcaceae</taxon>
        <taxon>Enterococcus</taxon>
    </lineage>
</organism>
<gene>
    <name evidence="3" type="ORF">RV04_GL001755</name>
</gene>
<sequence>MLFAFTKEKQLVDASGADARKTYYCPDCGSVLIRKAGKLLIPHFAHTANENCQGMSEGETAEHLNLKKIFYQWGRQDDQHWKLEEPLKDLPQRPDLLNQKLVVEIQCSPLKTSRLEERVSGYRQMGYQDWWLLGRKLCPDKKFTALQKQFCSFSKARGVHLWGIKAGTITLFYHIYQRDQHYHYSKKSWPKYSEPLPMILNTTIRETPPKVILSKQSVIDKKTHLGLKLRQSDPKIRKIQDYLYHRYEHLLYLSDWLYFPSRYFFFYQDDILIFRLLFQQEAKNADRIFKKFLLYREKTQQHWSFCRIAEREILERLYLEAIFCQRKAKILLT</sequence>
<evidence type="ECO:0000313" key="3">
    <source>
        <dbReference type="EMBL" id="OJG45989.1"/>
    </source>
</evidence>
<protein>
    <recommendedName>
        <fullName evidence="5">Competence protein CoiA-like family protein</fullName>
    </recommendedName>
</protein>
<dbReference type="InterPro" id="IPR010330">
    <property type="entry name" value="CoiA_nuc"/>
</dbReference>
<accession>A0A1L8TNU2</accession>
<dbReference type="Pfam" id="PF25164">
    <property type="entry name" value="CoiA_N"/>
    <property type="match status" value="1"/>
</dbReference>
<dbReference type="Proteomes" id="UP000182077">
    <property type="component" value="Unassembled WGS sequence"/>
</dbReference>
<evidence type="ECO:0000259" key="1">
    <source>
        <dbReference type="Pfam" id="PF06054"/>
    </source>
</evidence>
<evidence type="ECO:0000313" key="4">
    <source>
        <dbReference type="Proteomes" id="UP000182077"/>
    </source>
</evidence>
<dbReference type="EMBL" id="JXKQ01000004">
    <property type="protein sequence ID" value="OJG45989.1"/>
    <property type="molecule type" value="Genomic_DNA"/>
</dbReference>
<reference evidence="3 4" key="1">
    <citation type="submission" date="2014-12" db="EMBL/GenBank/DDBJ databases">
        <title>Draft genome sequences of 29 type strains of Enterococci.</title>
        <authorList>
            <person name="Zhong Z."/>
            <person name="Sun Z."/>
            <person name="Liu W."/>
            <person name="Zhang W."/>
            <person name="Zhang H."/>
        </authorList>
    </citation>
    <scope>NUCLEOTIDE SEQUENCE [LARGE SCALE GENOMIC DNA]</scope>
    <source>
        <strain evidence="3 4">DSM 17122</strain>
    </source>
</reference>
<dbReference type="AlphaFoldDB" id="A0A1L8TNU2"/>
<evidence type="ECO:0008006" key="5">
    <source>
        <dbReference type="Google" id="ProtNLM"/>
    </source>
</evidence>
<name>A0A1L8TNU2_9ENTE</name>
<dbReference type="STRING" id="249189.RV04_GL001755"/>
<dbReference type="Pfam" id="PF06054">
    <property type="entry name" value="CoiA_nuc"/>
    <property type="match status" value="1"/>
</dbReference>
<evidence type="ECO:0000259" key="2">
    <source>
        <dbReference type="Pfam" id="PF25164"/>
    </source>
</evidence>
<keyword evidence="4" id="KW-1185">Reference proteome</keyword>